<dbReference type="Gene3D" id="4.10.320.10">
    <property type="entry name" value="E3-binding domain"/>
    <property type="match status" value="1"/>
</dbReference>
<accession>A0A1X2HFD2</accession>
<evidence type="ECO:0000313" key="8">
    <source>
        <dbReference type="Proteomes" id="UP000242180"/>
    </source>
</evidence>
<feature type="region of interest" description="Disordered" evidence="4">
    <location>
        <begin position="111"/>
        <end position="159"/>
    </location>
</feature>
<evidence type="ECO:0000256" key="4">
    <source>
        <dbReference type="SAM" id="MobiDB-lite"/>
    </source>
</evidence>
<gene>
    <name evidence="7" type="ORF">BCR43DRAFT_490055</name>
</gene>
<dbReference type="GO" id="GO:0004742">
    <property type="term" value="F:dihydrolipoyllysine-residue acetyltransferase activity"/>
    <property type="evidence" value="ECO:0007669"/>
    <property type="project" value="TreeGrafter"/>
</dbReference>
<dbReference type="InterPro" id="IPR004167">
    <property type="entry name" value="PSBD"/>
</dbReference>
<dbReference type="PROSITE" id="PS00189">
    <property type="entry name" value="LIPOYL"/>
    <property type="match status" value="1"/>
</dbReference>
<dbReference type="FunFam" id="2.40.50.100:FF:000010">
    <property type="entry name" value="Acetyltransferase component of pyruvate dehydrogenase complex"/>
    <property type="match status" value="1"/>
</dbReference>
<name>A0A1X2HFD2_SYNRA</name>
<dbReference type="EMBL" id="MCGN01000004">
    <property type="protein sequence ID" value="ORY97612.1"/>
    <property type="molecule type" value="Genomic_DNA"/>
</dbReference>
<organism evidence="7 8">
    <name type="scientific">Syncephalastrum racemosum</name>
    <name type="common">Filamentous fungus</name>
    <dbReference type="NCBI Taxonomy" id="13706"/>
    <lineage>
        <taxon>Eukaryota</taxon>
        <taxon>Fungi</taxon>
        <taxon>Fungi incertae sedis</taxon>
        <taxon>Mucoromycota</taxon>
        <taxon>Mucoromycotina</taxon>
        <taxon>Mucoromycetes</taxon>
        <taxon>Mucorales</taxon>
        <taxon>Syncephalastraceae</taxon>
        <taxon>Syncephalastrum</taxon>
    </lineage>
</organism>
<dbReference type="OrthoDB" id="537444at2759"/>
<dbReference type="SUPFAM" id="SSF47005">
    <property type="entry name" value="Peripheral subunit-binding domain of 2-oxo acid dehydrogenase complex"/>
    <property type="match status" value="1"/>
</dbReference>
<evidence type="ECO:0000313" key="7">
    <source>
        <dbReference type="EMBL" id="ORY97612.1"/>
    </source>
</evidence>
<feature type="domain" description="Lipoyl-binding" evidence="5">
    <location>
        <begin position="28"/>
        <end position="103"/>
    </location>
</feature>
<evidence type="ECO:0000256" key="1">
    <source>
        <dbReference type="ARBA" id="ARBA00007317"/>
    </source>
</evidence>
<dbReference type="Pfam" id="PF02817">
    <property type="entry name" value="E3_binding"/>
    <property type="match status" value="1"/>
</dbReference>
<dbReference type="Gene3D" id="3.30.559.10">
    <property type="entry name" value="Chloramphenicol acetyltransferase-like domain"/>
    <property type="match status" value="1"/>
</dbReference>
<dbReference type="OMA" id="MNEQHGT"/>
<reference evidence="7 8" key="1">
    <citation type="submission" date="2016-07" db="EMBL/GenBank/DDBJ databases">
        <title>Pervasive Adenine N6-methylation of Active Genes in Fungi.</title>
        <authorList>
            <consortium name="DOE Joint Genome Institute"/>
            <person name="Mondo S.J."/>
            <person name="Dannebaum R.O."/>
            <person name="Kuo R.C."/>
            <person name="Labutti K."/>
            <person name="Haridas S."/>
            <person name="Kuo A."/>
            <person name="Salamov A."/>
            <person name="Ahrendt S.R."/>
            <person name="Lipzen A."/>
            <person name="Sullivan W."/>
            <person name="Andreopoulos W.B."/>
            <person name="Clum A."/>
            <person name="Lindquist E."/>
            <person name="Daum C."/>
            <person name="Ramamoorthy G.K."/>
            <person name="Gryganskyi A."/>
            <person name="Culley D."/>
            <person name="Magnuson J.K."/>
            <person name="James T.Y."/>
            <person name="O'Malley M.A."/>
            <person name="Stajich J.E."/>
            <person name="Spatafora J.W."/>
            <person name="Visel A."/>
            <person name="Grigoriev I.V."/>
        </authorList>
    </citation>
    <scope>NUCLEOTIDE SEQUENCE [LARGE SCALE GENOMIC DNA]</scope>
    <source>
        <strain evidence="7 8">NRRL 2496</strain>
    </source>
</reference>
<comment type="caution">
    <text evidence="7">The sequence shown here is derived from an EMBL/GenBank/DDBJ whole genome shotgun (WGS) entry which is preliminary data.</text>
</comment>
<evidence type="ECO:0008006" key="9">
    <source>
        <dbReference type="Google" id="ProtNLM"/>
    </source>
</evidence>
<sequence>MHRRAILNAATRKPAVAAFHSSAARAAISKFNLPAMSPTMTEGTIHDWKVKEGDSFSAGDVLLELETDKAQIDVEAADDGVMAKILLQNGQKAAVNTPIALLAEEGDDISNVEMPADDSASAAPPKQEEPKQPEQQKPAAVSSAPVTPMDHHDLDTSKLKKSLSPAVLNLVLRHHIKDLGKIEASGPGGRILKGDVLAHLGLIKPSPAPPQKTSAAPPRDQIVFAQTHYRIAQGSPKKEEKPLPPNFISTTVAADQLLSMRYALNAENGTSVSVNDLIAKAAARALQDVTKSNVSGSAGKSSGITYQTNAAAFADKYKGGDFNVFHLAPPAYDFISDSYTASKPYKLSVTTRKATSAQPKKSADAEMVDLIGYLGGETPKQQTRAVKLTSQDARLDFSKQPKATQQQFELKLVGDKPGKILDDHKAALFLERVEHYVRDPSELVY</sequence>
<dbReference type="PANTHER" id="PTHR23151:SF82">
    <property type="entry name" value="PYRUVATE DEHYDROGENASE COMPLEX PROTEIN X COMPONENT, MITOCHONDRIAL"/>
    <property type="match status" value="1"/>
</dbReference>
<dbReference type="GO" id="GO:0006086">
    <property type="term" value="P:pyruvate decarboxylation to acetyl-CoA"/>
    <property type="evidence" value="ECO:0007669"/>
    <property type="project" value="InterPro"/>
</dbReference>
<dbReference type="GO" id="GO:0045254">
    <property type="term" value="C:pyruvate dehydrogenase complex"/>
    <property type="evidence" value="ECO:0007669"/>
    <property type="project" value="InterPro"/>
</dbReference>
<dbReference type="InterPro" id="IPR023213">
    <property type="entry name" value="CAT-like_dom_sf"/>
</dbReference>
<evidence type="ECO:0000256" key="3">
    <source>
        <dbReference type="ARBA" id="ARBA00022946"/>
    </source>
</evidence>
<dbReference type="InterPro" id="IPR036625">
    <property type="entry name" value="E3-bd_dom_sf"/>
</dbReference>
<dbReference type="SUPFAM" id="SSF51230">
    <property type="entry name" value="Single hybrid motif"/>
    <property type="match status" value="1"/>
</dbReference>
<keyword evidence="8" id="KW-1185">Reference proteome</keyword>
<dbReference type="AlphaFoldDB" id="A0A1X2HFD2"/>
<dbReference type="Pfam" id="PF00364">
    <property type="entry name" value="Biotin_lipoyl"/>
    <property type="match status" value="1"/>
</dbReference>
<evidence type="ECO:0000256" key="2">
    <source>
        <dbReference type="ARBA" id="ARBA00022823"/>
    </source>
</evidence>
<dbReference type="PROSITE" id="PS50968">
    <property type="entry name" value="BIOTINYL_LIPOYL"/>
    <property type="match status" value="1"/>
</dbReference>
<dbReference type="PROSITE" id="PS51826">
    <property type="entry name" value="PSBD"/>
    <property type="match status" value="1"/>
</dbReference>
<comment type="similarity">
    <text evidence="1">Belongs to the 2-oxoacid dehydrogenase family.</text>
</comment>
<feature type="compositionally biased region" description="Basic and acidic residues" evidence="4">
    <location>
        <begin position="149"/>
        <end position="158"/>
    </location>
</feature>
<dbReference type="InterPro" id="IPR045257">
    <property type="entry name" value="E2/Pdx1"/>
</dbReference>
<dbReference type="STRING" id="13706.A0A1X2HFD2"/>
<dbReference type="PANTHER" id="PTHR23151">
    <property type="entry name" value="DIHYDROLIPOAMIDE ACETYL/SUCCINYL-TRANSFERASE-RELATED"/>
    <property type="match status" value="1"/>
</dbReference>
<keyword evidence="2" id="KW-0450">Lipoyl</keyword>
<evidence type="ECO:0000259" key="5">
    <source>
        <dbReference type="PROSITE" id="PS50968"/>
    </source>
</evidence>
<dbReference type="CDD" id="cd06849">
    <property type="entry name" value="lipoyl_domain"/>
    <property type="match status" value="1"/>
</dbReference>
<keyword evidence="3" id="KW-0809">Transit peptide</keyword>
<feature type="domain" description="Peripheral subunit-binding (PSBD)" evidence="6">
    <location>
        <begin position="162"/>
        <end position="200"/>
    </location>
</feature>
<protein>
    <recommendedName>
        <fullName evidence="9">Single hybrid motif-containing protein</fullName>
    </recommendedName>
</protein>
<dbReference type="Gene3D" id="2.40.50.100">
    <property type="match status" value="1"/>
</dbReference>
<dbReference type="InterPro" id="IPR011053">
    <property type="entry name" value="Single_hybrid_motif"/>
</dbReference>
<dbReference type="Proteomes" id="UP000242180">
    <property type="component" value="Unassembled WGS sequence"/>
</dbReference>
<dbReference type="InParanoid" id="A0A1X2HFD2"/>
<proteinExistence type="inferred from homology"/>
<dbReference type="InterPro" id="IPR003016">
    <property type="entry name" value="2-oxoA_DH_lipoyl-BS"/>
</dbReference>
<evidence type="ECO:0000259" key="6">
    <source>
        <dbReference type="PROSITE" id="PS51826"/>
    </source>
</evidence>
<dbReference type="InterPro" id="IPR000089">
    <property type="entry name" value="Biotin_lipoyl"/>
</dbReference>